<dbReference type="InterPro" id="IPR037185">
    <property type="entry name" value="EmrE-like"/>
</dbReference>
<organism evidence="8 9">
    <name type="scientific">Jonquetella anthropi DSM 22815</name>
    <dbReference type="NCBI Taxonomy" id="885272"/>
    <lineage>
        <taxon>Bacteria</taxon>
        <taxon>Thermotogati</taxon>
        <taxon>Synergistota</taxon>
        <taxon>Synergistia</taxon>
        <taxon>Synergistales</taxon>
        <taxon>Dethiosulfovibrionaceae</taxon>
        <taxon>Jonquetella</taxon>
    </lineage>
</organism>
<feature type="transmembrane region" description="Helical" evidence="6">
    <location>
        <begin position="68"/>
        <end position="91"/>
    </location>
</feature>
<keyword evidence="3 6" id="KW-0812">Transmembrane</keyword>
<evidence type="ECO:0000256" key="2">
    <source>
        <dbReference type="ARBA" id="ARBA00022475"/>
    </source>
</evidence>
<evidence type="ECO:0000256" key="6">
    <source>
        <dbReference type="SAM" id="Phobius"/>
    </source>
</evidence>
<protein>
    <submittedName>
        <fullName evidence="8">DMT(Drug/metabolite transporter) superfamily permease</fullName>
    </submittedName>
</protein>
<dbReference type="OrthoDB" id="9804865at2"/>
<feature type="transmembrane region" description="Helical" evidence="6">
    <location>
        <begin position="209"/>
        <end position="230"/>
    </location>
</feature>
<feature type="transmembrane region" description="Helical" evidence="6">
    <location>
        <begin position="265"/>
        <end position="284"/>
    </location>
</feature>
<dbReference type="EMBL" id="CM001376">
    <property type="protein sequence ID" value="EHM13164.1"/>
    <property type="molecule type" value="Genomic_DNA"/>
</dbReference>
<dbReference type="eggNOG" id="COG0697">
    <property type="taxonomic scope" value="Bacteria"/>
</dbReference>
<feature type="transmembrane region" description="Helical" evidence="6">
    <location>
        <begin position="147"/>
        <end position="169"/>
    </location>
</feature>
<feature type="domain" description="EamA" evidence="7">
    <location>
        <begin position="9"/>
        <end position="138"/>
    </location>
</feature>
<feature type="domain" description="EamA" evidence="7">
    <location>
        <begin position="148"/>
        <end position="282"/>
    </location>
</feature>
<evidence type="ECO:0000313" key="9">
    <source>
        <dbReference type="Proteomes" id="UP000003806"/>
    </source>
</evidence>
<evidence type="ECO:0000256" key="1">
    <source>
        <dbReference type="ARBA" id="ARBA00004651"/>
    </source>
</evidence>
<sequence>MLHGKTSTLGDLAILLCCILWSLSFGAMKLALSAVGPFWLIAIRFAMTAAVLVVCLPRRAAKLTRADWISGAAIGVTLSTALFAQASGLRFADTGKIAFLTSGYVAVLPVLLWLWGRTPNRSDVVSAGICTLGMATLSWTPGLGLGAGELCGILAALSSAAQILAVTLMMRYSSPLAVSITQSILGTALSVPLALAFDPLPQAFPTGSVWLALVYLAIGCTLVPFALQMWAQPLTTPTRASLIFSLESVFATLVGVAWFGETVSLRFVVGAGLVLASLLVSSLWRPGRTSEAATE</sequence>
<dbReference type="InterPro" id="IPR051258">
    <property type="entry name" value="Diverse_Substrate_Transporter"/>
</dbReference>
<keyword evidence="4 6" id="KW-1133">Transmembrane helix</keyword>
<dbReference type="GO" id="GO:0005886">
    <property type="term" value="C:plasma membrane"/>
    <property type="evidence" value="ECO:0007669"/>
    <property type="project" value="UniProtKB-SubCell"/>
</dbReference>
<dbReference type="HOGENOM" id="CLU_033863_21_0_0"/>
<proteinExistence type="predicted"/>
<dbReference type="Proteomes" id="UP000003806">
    <property type="component" value="Chromosome"/>
</dbReference>
<evidence type="ECO:0000256" key="3">
    <source>
        <dbReference type="ARBA" id="ARBA00022692"/>
    </source>
</evidence>
<comment type="subcellular location">
    <subcellularLocation>
        <location evidence="1">Cell membrane</location>
        <topology evidence="1">Multi-pass membrane protein</topology>
    </subcellularLocation>
</comment>
<evidence type="ECO:0000259" key="7">
    <source>
        <dbReference type="Pfam" id="PF00892"/>
    </source>
</evidence>
<feature type="transmembrane region" description="Helical" evidence="6">
    <location>
        <begin position="176"/>
        <end position="197"/>
    </location>
</feature>
<dbReference type="STRING" id="885272.JonanDRAFT_0785"/>
<feature type="transmembrane region" description="Helical" evidence="6">
    <location>
        <begin position="38"/>
        <end position="56"/>
    </location>
</feature>
<dbReference type="RefSeq" id="WP_008522850.1">
    <property type="nucleotide sequence ID" value="NZ_CM001376.1"/>
</dbReference>
<feature type="transmembrane region" description="Helical" evidence="6">
    <location>
        <begin position="12"/>
        <end position="32"/>
    </location>
</feature>
<keyword evidence="9" id="KW-1185">Reference proteome</keyword>
<dbReference type="Pfam" id="PF00892">
    <property type="entry name" value="EamA"/>
    <property type="match status" value="2"/>
</dbReference>
<dbReference type="InterPro" id="IPR000620">
    <property type="entry name" value="EamA_dom"/>
</dbReference>
<dbReference type="SUPFAM" id="SSF103481">
    <property type="entry name" value="Multidrug resistance efflux transporter EmrE"/>
    <property type="match status" value="2"/>
</dbReference>
<keyword evidence="2" id="KW-1003">Cell membrane</keyword>
<dbReference type="PANTHER" id="PTHR42920">
    <property type="entry name" value="OS03G0707200 PROTEIN-RELATED"/>
    <property type="match status" value="1"/>
</dbReference>
<gene>
    <name evidence="8" type="ORF">JonanDRAFT_0785</name>
</gene>
<evidence type="ECO:0000313" key="8">
    <source>
        <dbReference type="EMBL" id="EHM13164.1"/>
    </source>
</evidence>
<evidence type="ECO:0000256" key="4">
    <source>
        <dbReference type="ARBA" id="ARBA00022989"/>
    </source>
</evidence>
<feature type="transmembrane region" description="Helical" evidence="6">
    <location>
        <begin position="242"/>
        <end position="259"/>
    </location>
</feature>
<dbReference type="PANTHER" id="PTHR42920:SF5">
    <property type="entry name" value="EAMA DOMAIN-CONTAINING PROTEIN"/>
    <property type="match status" value="1"/>
</dbReference>
<feature type="transmembrane region" description="Helical" evidence="6">
    <location>
        <begin position="97"/>
        <end position="115"/>
    </location>
</feature>
<evidence type="ECO:0000256" key="5">
    <source>
        <dbReference type="ARBA" id="ARBA00023136"/>
    </source>
</evidence>
<name>H0UKF5_9BACT</name>
<reference evidence="8 9" key="1">
    <citation type="submission" date="2011-11" db="EMBL/GenBank/DDBJ databases">
        <title>The Noncontiguous Finished genome of Jonquetella anthropi DSM 22815.</title>
        <authorList>
            <consortium name="US DOE Joint Genome Institute (JGI-PGF)"/>
            <person name="Lucas S."/>
            <person name="Copeland A."/>
            <person name="Lapidus A."/>
            <person name="Glavina del Rio T."/>
            <person name="Dalin E."/>
            <person name="Tice H."/>
            <person name="Bruce D."/>
            <person name="Goodwin L."/>
            <person name="Pitluck S."/>
            <person name="Peters L."/>
            <person name="Mikhailova N."/>
            <person name="Held B."/>
            <person name="Kyrpides N."/>
            <person name="Mavromatis K."/>
            <person name="Ivanova N."/>
            <person name="Markowitz V."/>
            <person name="Cheng J.-F."/>
            <person name="Hugenholtz P."/>
            <person name="Woyke T."/>
            <person name="Wu D."/>
            <person name="Gronow S."/>
            <person name="Wellnitz S."/>
            <person name="Brambilla E."/>
            <person name="Klenk H.-P."/>
            <person name="Eisen J.A."/>
        </authorList>
    </citation>
    <scope>NUCLEOTIDE SEQUENCE [LARGE SCALE GENOMIC DNA]</scope>
    <source>
        <strain evidence="8 9">DSM 22815</strain>
    </source>
</reference>
<accession>H0UKF5</accession>
<keyword evidence="5 6" id="KW-0472">Membrane</keyword>
<dbReference type="AlphaFoldDB" id="H0UKF5"/>